<dbReference type="RefSeq" id="WP_084589316.1">
    <property type="nucleotide sequence ID" value="NZ_CAXNSG010000001.1"/>
</dbReference>
<dbReference type="EMBL" id="JASCSA010000001">
    <property type="protein sequence ID" value="MDI5882991.1"/>
    <property type="molecule type" value="Genomic_DNA"/>
</dbReference>
<reference evidence="2 3" key="1">
    <citation type="submission" date="2023-04" db="EMBL/GenBank/DDBJ databases">
        <authorList>
            <person name="Otstavnykh N."/>
            <person name="Seitkalieva A."/>
            <person name="Bystritskaya E."/>
        </authorList>
    </citation>
    <scope>NUCLEOTIDE SEQUENCE [LARGE SCALE GENOMIC DNA]</scope>
    <source>
        <strain evidence="2 3">NRIC 0815</strain>
    </source>
</reference>
<comment type="caution">
    <text evidence="2">The sequence shown here is derived from an EMBL/GenBank/DDBJ whole genome shotgun (WGS) entry which is preliminary data.</text>
</comment>
<gene>
    <name evidence="2" type="ORF">QLT01_01320</name>
</gene>
<name>A0ABT6UJU6_9GAMM</name>
<proteinExistence type="predicted"/>
<dbReference type="Proteomes" id="UP001229025">
    <property type="component" value="Unassembled WGS sequence"/>
</dbReference>
<dbReference type="InterPro" id="IPR007939">
    <property type="entry name" value="Cu-R_B_prcur"/>
</dbReference>
<dbReference type="Pfam" id="PF05275">
    <property type="entry name" value="CopB"/>
    <property type="match status" value="1"/>
</dbReference>
<feature type="signal peptide" evidence="1">
    <location>
        <begin position="1"/>
        <end position="28"/>
    </location>
</feature>
<keyword evidence="1" id="KW-0732">Signal</keyword>
<evidence type="ECO:0000313" key="3">
    <source>
        <dbReference type="Proteomes" id="UP001229025"/>
    </source>
</evidence>
<accession>A0ABT6UJU6</accession>
<keyword evidence="3" id="KW-1185">Reference proteome</keyword>
<organism evidence="2 3">
    <name type="scientific">Cobetia amphilecti</name>
    <dbReference type="NCBI Taxonomy" id="1055104"/>
    <lineage>
        <taxon>Bacteria</taxon>
        <taxon>Pseudomonadati</taxon>
        <taxon>Pseudomonadota</taxon>
        <taxon>Gammaproteobacteria</taxon>
        <taxon>Oceanospirillales</taxon>
        <taxon>Halomonadaceae</taxon>
        <taxon>Cobetia</taxon>
    </lineage>
</organism>
<protein>
    <submittedName>
        <fullName evidence="2">Copper resistance protein B</fullName>
    </submittedName>
</protein>
<evidence type="ECO:0000313" key="2">
    <source>
        <dbReference type="EMBL" id="MDI5882991.1"/>
    </source>
</evidence>
<sequence length="260" mass="29419">MSISQHSFRLACVTVCLFSSAGASQAFAQDGYDAPASWPSPMAEHLQWSAVFDRLEYSLPDKGEDSLVWDFQAWYGGDTHRVYLKSEGENVQGDGEEAEFESLELLYSRLVADFWEFQVGAGYQGGVFNDDHDEGVYGVFGFQGTAPYRIETDAAVQYREEGIVTASLELEHDVRLTQRWYLQPRSEMVFAANESRQQGIGTGLNSVRIGLRARYEITRRVAPYVGMYWQREYGETADMQREEGEDVEDTAVVVGVRMMF</sequence>
<feature type="chain" id="PRO_5045329154" evidence="1">
    <location>
        <begin position="29"/>
        <end position="260"/>
    </location>
</feature>
<reference evidence="3" key="2">
    <citation type="submission" date="2023-07" db="EMBL/GenBank/DDBJ databases">
        <title>Genome-based characterization of strain KMM 296 and proposal for reclassification of Cobetia litoralis and Cobetia pacifica, and emended description of the species Cobetia amphilecti and Cobetia marina.</title>
        <authorList>
            <person name="Balabanova L."/>
            <person name="Nedashkovskaya O."/>
        </authorList>
    </citation>
    <scope>NUCLEOTIDE SEQUENCE [LARGE SCALE GENOMIC DNA]</scope>
    <source>
        <strain evidence="3">NRIC 0815</strain>
    </source>
</reference>
<dbReference type="GeneID" id="97326243"/>
<evidence type="ECO:0000256" key="1">
    <source>
        <dbReference type="SAM" id="SignalP"/>
    </source>
</evidence>